<dbReference type="EMBL" id="JANIAA010000007">
    <property type="protein sequence ID" value="MCQ8189515.1"/>
    <property type="molecule type" value="Genomic_DNA"/>
</dbReference>
<dbReference type="SUPFAM" id="SSF53756">
    <property type="entry name" value="UDP-Glycosyltransferase/glycogen phosphorylase"/>
    <property type="match status" value="1"/>
</dbReference>
<keyword evidence="3" id="KW-1185">Reference proteome</keyword>
<evidence type="ECO:0000313" key="2">
    <source>
        <dbReference type="EMBL" id="MCQ8189515.1"/>
    </source>
</evidence>
<feature type="region of interest" description="Disordered" evidence="1">
    <location>
        <begin position="411"/>
        <end position="440"/>
    </location>
</feature>
<reference evidence="2 3" key="1">
    <citation type="submission" date="2022-07" db="EMBL/GenBank/DDBJ databases">
        <authorList>
            <person name="Phongsopitanun W."/>
            <person name="Tanasupawat S."/>
        </authorList>
    </citation>
    <scope>NUCLEOTIDE SEQUENCE [LARGE SCALE GENOMIC DNA]</scope>
    <source>
        <strain evidence="2 3">RCU-064</strain>
    </source>
</reference>
<comment type="caution">
    <text evidence="2">The sequence shown here is derived from an EMBL/GenBank/DDBJ whole genome shotgun (WGS) entry which is preliminary data.</text>
</comment>
<dbReference type="Proteomes" id="UP001204746">
    <property type="component" value="Unassembled WGS sequence"/>
</dbReference>
<dbReference type="Gene3D" id="3.40.50.12580">
    <property type="match status" value="1"/>
</dbReference>
<evidence type="ECO:0000256" key="1">
    <source>
        <dbReference type="SAM" id="MobiDB-lite"/>
    </source>
</evidence>
<evidence type="ECO:0000313" key="3">
    <source>
        <dbReference type="Proteomes" id="UP001204746"/>
    </source>
</evidence>
<name>A0ABT1UWM1_9ACTN</name>
<gene>
    <name evidence="2" type="ORF">NP777_14825</name>
</gene>
<protein>
    <submittedName>
        <fullName evidence="2">Uncharacterized protein</fullName>
    </submittedName>
</protein>
<organism evidence="2 3">
    <name type="scientific">Streptomyces rugosispiralis</name>
    <dbReference type="NCBI Taxonomy" id="2967341"/>
    <lineage>
        <taxon>Bacteria</taxon>
        <taxon>Bacillati</taxon>
        <taxon>Actinomycetota</taxon>
        <taxon>Actinomycetes</taxon>
        <taxon>Kitasatosporales</taxon>
        <taxon>Streptomycetaceae</taxon>
        <taxon>Streptomyces</taxon>
    </lineage>
</organism>
<proteinExistence type="predicted"/>
<dbReference type="InterPro" id="IPR043148">
    <property type="entry name" value="TagF_C"/>
</dbReference>
<sequence length="440" mass="47353">MDGLVLSHPEQLERLRRVCPEAESASVLAGDPCFDRMLAGCPHRERFRRALGVRRGQRLVVLNSTWNPEGFFGNGGDQDILPSLLPRLASELPADDYRLAAVLHPNIWYGHGPGQIRVWLDRARRSGLALVDPVHAWRQALLAADVVLGDFGAVSYYAAALDIPVLLASATPDRLAPDAPLTAFVREAPRLDPHGPLRGQLEDVLTRHHPVAGPAEFISSAPGASAALLRRLFYTLMDLPEPGAPALLEPLPLPPHNPPRRTAPLDVRTRVREADVRIERSTGHPYDAVGERHLAVHEDTRDPGSLALADVIIREGQPDDPRLGGPEEWTAEVLRRYPDCSLAVYVTGPHSCTVRAREHGVFQLSAGPGADADPAAYASALYAWLVGGGAVAPSGTTLRVHAAGRVHPVAVTPATPPARPPRSAAADGRDSPGAEWHFPA</sequence>
<accession>A0ABT1UWM1</accession>
<dbReference type="RefSeq" id="WP_256650601.1">
    <property type="nucleotide sequence ID" value="NZ_JANIAA010000007.1"/>
</dbReference>